<feature type="compositionally biased region" description="Basic residues" evidence="1">
    <location>
        <begin position="136"/>
        <end position="153"/>
    </location>
</feature>
<dbReference type="AlphaFoldDB" id="A0A8M1K588"/>
<organism evidence="2 3">
    <name type="scientific">Clupea harengus</name>
    <name type="common">Atlantic herring</name>
    <dbReference type="NCBI Taxonomy" id="7950"/>
    <lineage>
        <taxon>Eukaryota</taxon>
        <taxon>Metazoa</taxon>
        <taxon>Chordata</taxon>
        <taxon>Craniata</taxon>
        <taxon>Vertebrata</taxon>
        <taxon>Euteleostomi</taxon>
        <taxon>Actinopterygii</taxon>
        <taxon>Neopterygii</taxon>
        <taxon>Teleostei</taxon>
        <taxon>Clupei</taxon>
        <taxon>Clupeiformes</taxon>
        <taxon>Clupeoidei</taxon>
        <taxon>Clupeidae</taxon>
        <taxon>Clupea</taxon>
    </lineage>
</organism>
<proteinExistence type="predicted"/>
<evidence type="ECO:0000256" key="1">
    <source>
        <dbReference type="SAM" id="MobiDB-lite"/>
    </source>
</evidence>
<name>A0A8M1K588_CLUHA</name>
<reference evidence="3" key="1">
    <citation type="submission" date="2025-08" db="UniProtKB">
        <authorList>
            <consortium name="RefSeq"/>
        </authorList>
    </citation>
    <scope>IDENTIFICATION</scope>
</reference>
<accession>A0A8M1K588</accession>
<dbReference type="RefSeq" id="XP_042558842.1">
    <property type="nucleotide sequence ID" value="XM_042702908.1"/>
</dbReference>
<keyword evidence="2" id="KW-1185">Reference proteome</keyword>
<dbReference type="GeneID" id="122128599"/>
<dbReference type="KEGG" id="char:122128599"/>
<dbReference type="Proteomes" id="UP000515152">
    <property type="component" value="Chromosome 21"/>
</dbReference>
<dbReference type="OrthoDB" id="10441388at2759"/>
<sequence>MLTANFRFRVPKPLRPLPELFASEGFGLIPYDNVSCMIAILFCCILWRLIWSWGILSKDGESLRQQRNYDYMSGIYLILNFYNSIKHQLERYEEQLKCAFQQDSSGSDWSSSCNEQSVPGCSSRPSSHSSGDSTHSRSRRHSPQHLHRLRRTTSRTSFHEASPYPFPKELSVSPMPLPLEHLHCSQSTHSYEKPYYLAPRISPPDAVSGKNETTERPVVPIAPCQAETVARRDTSTCHEVRLPRKSPRRLWQFAILIVQIMVMLLPARLRYAQKVSIVKTTTKVLKVASILASAGPPVTIKPTSQMAKVSLNSQVFLQKLELHLRCKLSEQLWGFPKLVIKYAGEQVVHLRLSGRSGDRRATQGEGKAEVSKLQPGDRLKKLHHRYPMALDDLDVPNTSLIIQQAEHSEILRNPEAPYRARQDDHLGIKIHTKKECNLGMRLETKRDMKQLEAQIRRRHRLANRHTFHSRSRHPHILTISAIVSTQTTQPDSEKKGPPLKGRQAIMFMNQFSLIQIEQNLTLKRENHLQGKQTPYTLSLEEMAATSTQDHFCVQNENEGRTSGSWFSRTPP</sequence>
<evidence type="ECO:0000313" key="3">
    <source>
        <dbReference type="RefSeq" id="XP_042558842.1"/>
    </source>
</evidence>
<feature type="compositionally biased region" description="Low complexity" evidence="1">
    <location>
        <begin position="122"/>
        <end position="133"/>
    </location>
</feature>
<gene>
    <name evidence="3" type="primary">LOC122128599</name>
</gene>
<evidence type="ECO:0000313" key="2">
    <source>
        <dbReference type="Proteomes" id="UP000515152"/>
    </source>
</evidence>
<feature type="region of interest" description="Disordered" evidence="1">
    <location>
        <begin position="116"/>
        <end position="165"/>
    </location>
</feature>
<protein>
    <submittedName>
        <fullName evidence="3">Uncharacterized protein LOC122128599</fullName>
    </submittedName>
</protein>